<dbReference type="GO" id="GO:0005524">
    <property type="term" value="F:ATP binding"/>
    <property type="evidence" value="ECO:0007669"/>
    <property type="project" value="UniProtKB-KW"/>
</dbReference>
<dbReference type="RefSeq" id="YP_009611718.1">
    <property type="nucleotide sequence ID" value="NC_042013.1"/>
</dbReference>
<dbReference type="Pfam" id="PF06414">
    <property type="entry name" value="Zeta_toxin"/>
    <property type="match status" value="1"/>
</dbReference>
<proteinExistence type="predicted"/>
<dbReference type="OrthoDB" id="34734at10239"/>
<evidence type="ECO:0000256" key="2">
    <source>
        <dbReference type="ARBA" id="ARBA00022840"/>
    </source>
</evidence>
<dbReference type="Proteomes" id="UP000223025">
    <property type="component" value="Segment"/>
</dbReference>
<keyword evidence="5" id="KW-1185">Reference proteome</keyword>
<dbReference type="InterPro" id="IPR027417">
    <property type="entry name" value="P-loop_NTPase"/>
</dbReference>
<dbReference type="Gene3D" id="3.40.50.300">
    <property type="entry name" value="P-loop containing nucleotide triphosphate hydrolases"/>
    <property type="match status" value="1"/>
</dbReference>
<sequence length="778" mass="87075">MKWNDLNEATGYDVVDGNGVLKKYHDVIKSYVETRGDNPIYRGMKDTGAYVLGTGNEISRRSANTENYYTLIVDADPAWSNYPKRSKSFICSTSLNRSIGYGSLYVVIPLEHQSIGVCSEIDFWESFGDPSPADINSALYDLSRETGIPLSSSNSSALKDDLDKISKSLVTHQNIKIPYDIDYIGFRRGDNLWKAYADFMEPSKNGFTITNDVASIPDNREVWMSGNVLFIKSDTYLKEIVPMFSNTSEVTEGVNDKHIFKAIFTAGGPGSGKTTISKKLLAHKGFKEVNVDRFIEFLASKNDLDLKNMDSWDRNVKSKAHSLNKSQLDLYLDGRLPLVIDGTGRNYDKIITLSNDLKKLGYDTGLLFVNTDMETAIERNSKRSRTVAPDVVETIWKQTQANLGRFQNYFGNNLFIVDSSNTKLDLNGVAKRIDSFINSPSKSPAASKWINSQKNLTELFDTEVETTIATRGYDFTVDGITYNIRLIAGDEILFSLAGDDSNKNFDKKNLWNNSVKVFSAVYNIIKSKFTPPYKFAANLDDYSRVKLYDALSKRLAAKLNLKLDIVDKHGERFYHFTNNLNELFDTSVDIDLKQGKRKDPGGGTIQHDEGNFTFNGIDYFLRFTPSPRYVEVDYGFVNPDDDKQGSSFKPSNTLLKDAPKVLGIVKNRIKKYIVDNKPDMLFFVGDKSNGLAKLYSAMGKKLAAEFKDLGYELQENNLPRSVFFRLKKVPITETSSAGSTGAGNVATTNGNVGGLGVGFDPDGDWGIYEFAKKRKKNS</sequence>
<evidence type="ECO:0000259" key="3">
    <source>
        <dbReference type="Pfam" id="PF06414"/>
    </source>
</evidence>
<organism evidence="4 5">
    <name type="scientific">Agrobacterium phage Atu_ph07</name>
    <dbReference type="NCBI Taxonomy" id="2024264"/>
    <lineage>
        <taxon>Viruses</taxon>
        <taxon>Duplodnaviria</taxon>
        <taxon>Heunggongvirae</taxon>
        <taxon>Uroviricota</taxon>
        <taxon>Caudoviricetes</taxon>
        <taxon>Polybotosvirus</taxon>
        <taxon>Polybotosvirus Atuph07</taxon>
    </lineage>
</organism>
<dbReference type="GeneID" id="40088056"/>
<dbReference type="EMBL" id="MF403008">
    <property type="protein sequence ID" value="AUZ94865.1"/>
    <property type="molecule type" value="Genomic_DNA"/>
</dbReference>
<evidence type="ECO:0000256" key="1">
    <source>
        <dbReference type="ARBA" id="ARBA00022741"/>
    </source>
</evidence>
<protein>
    <recommendedName>
        <fullName evidence="3">Zeta toxin domain-containing protein</fullName>
    </recommendedName>
</protein>
<accession>A0A2L0UZ96</accession>
<dbReference type="SUPFAM" id="SSF52540">
    <property type="entry name" value="P-loop containing nucleoside triphosphate hydrolases"/>
    <property type="match status" value="1"/>
</dbReference>
<evidence type="ECO:0000313" key="5">
    <source>
        <dbReference type="Proteomes" id="UP000223025"/>
    </source>
</evidence>
<name>A0A2L0UZ96_9CAUD</name>
<reference evidence="4 5" key="1">
    <citation type="submission" date="2017-06" db="EMBL/GenBank/DDBJ databases">
        <authorList>
            <person name="Kim H.J."/>
            <person name="Triplett B.A."/>
        </authorList>
    </citation>
    <scope>NUCLEOTIDE SEQUENCE [LARGE SCALE GENOMIC DNA]</scope>
</reference>
<keyword evidence="1" id="KW-0547">Nucleotide-binding</keyword>
<dbReference type="KEGG" id="vg:40088056"/>
<feature type="domain" description="Zeta toxin" evidence="3">
    <location>
        <begin position="261"/>
        <end position="387"/>
    </location>
</feature>
<dbReference type="GO" id="GO:0016301">
    <property type="term" value="F:kinase activity"/>
    <property type="evidence" value="ECO:0007669"/>
    <property type="project" value="InterPro"/>
</dbReference>
<dbReference type="InterPro" id="IPR010488">
    <property type="entry name" value="Zeta_toxin_domain"/>
</dbReference>
<keyword evidence="2" id="KW-0067">ATP-binding</keyword>
<evidence type="ECO:0000313" key="4">
    <source>
        <dbReference type="EMBL" id="AUZ94865.1"/>
    </source>
</evidence>